<dbReference type="Proteomes" id="UP000317909">
    <property type="component" value="Chromosome"/>
</dbReference>
<organism evidence="3 4">
    <name type="scientific">Lacipirellula limnantheis</name>
    <dbReference type="NCBI Taxonomy" id="2528024"/>
    <lineage>
        <taxon>Bacteria</taxon>
        <taxon>Pseudomonadati</taxon>
        <taxon>Planctomycetota</taxon>
        <taxon>Planctomycetia</taxon>
        <taxon>Pirellulales</taxon>
        <taxon>Lacipirellulaceae</taxon>
        <taxon>Lacipirellula</taxon>
    </lineage>
</organism>
<dbReference type="EMBL" id="CP036339">
    <property type="protein sequence ID" value="QDT75172.1"/>
    <property type="molecule type" value="Genomic_DNA"/>
</dbReference>
<dbReference type="InterPro" id="IPR014729">
    <property type="entry name" value="Rossmann-like_a/b/a_fold"/>
</dbReference>
<dbReference type="Gene3D" id="3.40.50.620">
    <property type="entry name" value="HUPs"/>
    <property type="match status" value="1"/>
</dbReference>
<dbReference type="InterPro" id="IPR006016">
    <property type="entry name" value="UspA"/>
</dbReference>
<evidence type="ECO:0000256" key="1">
    <source>
        <dbReference type="ARBA" id="ARBA00008791"/>
    </source>
</evidence>
<keyword evidence="4" id="KW-1185">Reference proteome</keyword>
<dbReference type="PANTHER" id="PTHR46268">
    <property type="entry name" value="STRESS RESPONSE PROTEIN NHAX"/>
    <property type="match status" value="1"/>
</dbReference>
<accession>A0A517U3H0</accession>
<dbReference type="RefSeq" id="WP_145434863.1">
    <property type="nucleotide sequence ID" value="NZ_CP036339.1"/>
</dbReference>
<dbReference type="Pfam" id="PF00582">
    <property type="entry name" value="Usp"/>
    <property type="match status" value="1"/>
</dbReference>
<gene>
    <name evidence="3" type="ORF">I41_43810</name>
</gene>
<comment type="similarity">
    <text evidence="1">Belongs to the universal stress protein A family.</text>
</comment>
<proteinExistence type="inferred from homology"/>
<feature type="domain" description="UspA" evidence="2">
    <location>
        <begin position="20"/>
        <end position="176"/>
    </location>
</feature>
<dbReference type="PANTHER" id="PTHR46268:SF6">
    <property type="entry name" value="UNIVERSAL STRESS PROTEIN UP12"/>
    <property type="match status" value="1"/>
</dbReference>
<protein>
    <submittedName>
        <fullName evidence="3">Universal stress protein family protein</fullName>
    </submittedName>
</protein>
<dbReference type="CDD" id="cd00293">
    <property type="entry name" value="USP-like"/>
    <property type="match status" value="1"/>
</dbReference>
<name>A0A517U3H0_9BACT</name>
<dbReference type="SUPFAM" id="SSF52402">
    <property type="entry name" value="Adenine nucleotide alpha hydrolases-like"/>
    <property type="match status" value="1"/>
</dbReference>
<dbReference type="OrthoDB" id="9777884at2"/>
<evidence type="ECO:0000259" key="2">
    <source>
        <dbReference type="Pfam" id="PF00582"/>
    </source>
</evidence>
<sequence length="195" mass="21478">MTSSIDLLPRKTCHAGARVQRVLAPIDFDEESRRSRLTAIELAAQWGAKVTLLHVSQRAPLAQPCTGLDAIGLLHRVLRTPAGPMASFSEQELQLRRLEQSAIRRMKNDVPQYLVGKVEFTFAWRAGNVAEEIVAYAKEQACDVIVLGKNECSRPWRLSRGVTRRVIQTATCQVLVAYPSGQASVGDPKLTVTAS</sequence>
<dbReference type="KEGG" id="llh:I41_43810"/>
<reference evidence="3 4" key="1">
    <citation type="submission" date="2019-02" db="EMBL/GenBank/DDBJ databases">
        <title>Deep-cultivation of Planctomycetes and their phenomic and genomic characterization uncovers novel biology.</title>
        <authorList>
            <person name="Wiegand S."/>
            <person name="Jogler M."/>
            <person name="Boedeker C."/>
            <person name="Pinto D."/>
            <person name="Vollmers J."/>
            <person name="Rivas-Marin E."/>
            <person name="Kohn T."/>
            <person name="Peeters S.H."/>
            <person name="Heuer A."/>
            <person name="Rast P."/>
            <person name="Oberbeckmann S."/>
            <person name="Bunk B."/>
            <person name="Jeske O."/>
            <person name="Meyerdierks A."/>
            <person name="Storesund J.E."/>
            <person name="Kallscheuer N."/>
            <person name="Luecker S."/>
            <person name="Lage O.M."/>
            <person name="Pohl T."/>
            <person name="Merkel B.J."/>
            <person name="Hornburger P."/>
            <person name="Mueller R.-W."/>
            <person name="Bruemmer F."/>
            <person name="Labrenz M."/>
            <person name="Spormann A.M."/>
            <person name="Op den Camp H."/>
            <person name="Overmann J."/>
            <person name="Amann R."/>
            <person name="Jetten M.S.M."/>
            <person name="Mascher T."/>
            <person name="Medema M.H."/>
            <person name="Devos D.P."/>
            <person name="Kaster A.-K."/>
            <person name="Ovreas L."/>
            <person name="Rohde M."/>
            <person name="Galperin M.Y."/>
            <person name="Jogler C."/>
        </authorList>
    </citation>
    <scope>NUCLEOTIDE SEQUENCE [LARGE SCALE GENOMIC DNA]</scope>
    <source>
        <strain evidence="3 4">I41</strain>
    </source>
</reference>
<dbReference type="AlphaFoldDB" id="A0A517U3H0"/>
<evidence type="ECO:0000313" key="3">
    <source>
        <dbReference type="EMBL" id="QDT75172.1"/>
    </source>
</evidence>
<evidence type="ECO:0000313" key="4">
    <source>
        <dbReference type="Proteomes" id="UP000317909"/>
    </source>
</evidence>